<protein>
    <submittedName>
        <fullName evidence="1">Uncharacterized protein</fullName>
    </submittedName>
</protein>
<gene>
    <name evidence="1" type="ORF">SteCoe_36764</name>
</gene>
<organism evidence="1 2">
    <name type="scientific">Stentor coeruleus</name>
    <dbReference type="NCBI Taxonomy" id="5963"/>
    <lineage>
        <taxon>Eukaryota</taxon>
        <taxon>Sar</taxon>
        <taxon>Alveolata</taxon>
        <taxon>Ciliophora</taxon>
        <taxon>Postciliodesmatophora</taxon>
        <taxon>Heterotrichea</taxon>
        <taxon>Heterotrichida</taxon>
        <taxon>Stentoridae</taxon>
        <taxon>Stentor</taxon>
    </lineage>
</organism>
<accession>A0A1R2API2</accession>
<keyword evidence="2" id="KW-1185">Reference proteome</keyword>
<comment type="caution">
    <text evidence="1">The sequence shown here is derived from an EMBL/GenBank/DDBJ whole genome shotgun (WGS) entry which is preliminary data.</text>
</comment>
<dbReference type="AlphaFoldDB" id="A0A1R2API2"/>
<dbReference type="Proteomes" id="UP000187209">
    <property type="component" value="Unassembled WGS sequence"/>
</dbReference>
<name>A0A1R2API2_9CILI</name>
<sequence length="186" mass="21357">MKCSSSQCKKVPTIRCKCNSTTNLLFCFTHFQEHYDTCGKLPDAISKKVIEKSKALDIKITAIEEKITESTQSIIRTIENLSANVLAELQTVKETLCCTTEGEIDQAYENVKEICKNFQLDCIRNSYFFDNTMDVLFTIRHEDIGGIAIEKKVEYLENFRYDLKGIEGIKEIFLTNDEAYVFICDE</sequence>
<evidence type="ECO:0000313" key="2">
    <source>
        <dbReference type="Proteomes" id="UP000187209"/>
    </source>
</evidence>
<evidence type="ECO:0000313" key="1">
    <source>
        <dbReference type="EMBL" id="OMJ66396.1"/>
    </source>
</evidence>
<dbReference type="EMBL" id="MPUH01001729">
    <property type="protein sequence ID" value="OMJ66396.1"/>
    <property type="molecule type" value="Genomic_DNA"/>
</dbReference>
<proteinExistence type="predicted"/>
<reference evidence="1 2" key="1">
    <citation type="submission" date="2016-11" db="EMBL/GenBank/DDBJ databases">
        <title>The macronuclear genome of Stentor coeruleus: a giant cell with tiny introns.</title>
        <authorList>
            <person name="Slabodnick M."/>
            <person name="Ruby J.G."/>
            <person name="Reiff S.B."/>
            <person name="Swart E.C."/>
            <person name="Gosai S."/>
            <person name="Prabakaran S."/>
            <person name="Witkowska E."/>
            <person name="Larue G.E."/>
            <person name="Fisher S."/>
            <person name="Freeman R.M."/>
            <person name="Gunawardena J."/>
            <person name="Chu W."/>
            <person name="Stover N.A."/>
            <person name="Gregory B.D."/>
            <person name="Nowacki M."/>
            <person name="Derisi J."/>
            <person name="Roy S.W."/>
            <person name="Marshall W.F."/>
            <person name="Sood P."/>
        </authorList>
    </citation>
    <scope>NUCLEOTIDE SEQUENCE [LARGE SCALE GENOMIC DNA]</scope>
    <source>
        <strain evidence="1">WM001</strain>
    </source>
</reference>